<accession>A0A8J2LFV2</accession>
<comment type="caution">
    <text evidence="1">The sequence shown here is derived from an EMBL/GenBank/DDBJ whole genome shotgun (WGS) entry which is preliminary data.</text>
</comment>
<proteinExistence type="predicted"/>
<protein>
    <submittedName>
        <fullName evidence="1">Uncharacterized protein</fullName>
    </submittedName>
</protein>
<evidence type="ECO:0000313" key="1">
    <source>
        <dbReference type="EMBL" id="CAG7833365.1"/>
    </source>
</evidence>
<reference evidence="1" key="1">
    <citation type="submission" date="2021-06" db="EMBL/GenBank/DDBJ databases">
        <authorList>
            <person name="Hodson N. C."/>
            <person name="Mongue J. A."/>
            <person name="Jaron S. K."/>
        </authorList>
    </citation>
    <scope>NUCLEOTIDE SEQUENCE</scope>
</reference>
<organism evidence="1 2">
    <name type="scientific">Allacma fusca</name>
    <dbReference type="NCBI Taxonomy" id="39272"/>
    <lineage>
        <taxon>Eukaryota</taxon>
        <taxon>Metazoa</taxon>
        <taxon>Ecdysozoa</taxon>
        <taxon>Arthropoda</taxon>
        <taxon>Hexapoda</taxon>
        <taxon>Collembola</taxon>
        <taxon>Symphypleona</taxon>
        <taxon>Sminthuridae</taxon>
        <taxon>Allacma</taxon>
    </lineage>
</organism>
<sequence>LMGNLKLGTTRK</sequence>
<name>A0A8J2LFV2_9HEXA</name>
<dbReference type="Proteomes" id="UP000708208">
    <property type="component" value="Unassembled WGS sequence"/>
</dbReference>
<feature type="non-terminal residue" evidence="1">
    <location>
        <position position="1"/>
    </location>
</feature>
<evidence type="ECO:0000313" key="2">
    <source>
        <dbReference type="Proteomes" id="UP000708208"/>
    </source>
</evidence>
<dbReference type="EMBL" id="CAJVCH010569852">
    <property type="protein sequence ID" value="CAG7833365.1"/>
    <property type="molecule type" value="Genomic_DNA"/>
</dbReference>
<keyword evidence="2" id="KW-1185">Reference proteome</keyword>
<gene>
    <name evidence="1" type="ORF">AFUS01_LOCUS42998</name>
</gene>